<name>X1G153_9ZZZZ</name>
<sequence>MAKFWEHWGKSTIVSGIIALLLVVTACYAVVTETPVPDYFSYTLGLVTGFFFSEKVTKRIQAVQEVK</sequence>
<dbReference type="EMBL" id="BARU01000080">
    <property type="protein sequence ID" value="GAH26768.1"/>
    <property type="molecule type" value="Genomic_DNA"/>
</dbReference>
<evidence type="ECO:0000313" key="1">
    <source>
        <dbReference type="EMBL" id="GAH26768.1"/>
    </source>
</evidence>
<accession>X1G153</accession>
<organism evidence="1">
    <name type="scientific">marine sediment metagenome</name>
    <dbReference type="NCBI Taxonomy" id="412755"/>
    <lineage>
        <taxon>unclassified sequences</taxon>
        <taxon>metagenomes</taxon>
        <taxon>ecological metagenomes</taxon>
    </lineage>
</organism>
<gene>
    <name evidence="1" type="ORF">S03H2_00444</name>
</gene>
<protein>
    <submittedName>
        <fullName evidence="1">Uncharacterized protein</fullName>
    </submittedName>
</protein>
<dbReference type="PROSITE" id="PS51257">
    <property type="entry name" value="PROKAR_LIPOPROTEIN"/>
    <property type="match status" value="1"/>
</dbReference>
<comment type="caution">
    <text evidence="1">The sequence shown here is derived from an EMBL/GenBank/DDBJ whole genome shotgun (WGS) entry which is preliminary data.</text>
</comment>
<dbReference type="AlphaFoldDB" id="X1G153"/>
<reference evidence="1" key="1">
    <citation type="journal article" date="2014" name="Front. Microbiol.">
        <title>High frequency of phylogenetically diverse reductive dehalogenase-homologous genes in deep subseafloor sedimentary metagenomes.</title>
        <authorList>
            <person name="Kawai M."/>
            <person name="Futagami T."/>
            <person name="Toyoda A."/>
            <person name="Takaki Y."/>
            <person name="Nishi S."/>
            <person name="Hori S."/>
            <person name="Arai W."/>
            <person name="Tsubouchi T."/>
            <person name="Morono Y."/>
            <person name="Uchiyama I."/>
            <person name="Ito T."/>
            <person name="Fujiyama A."/>
            <person name="Inagaki F."/>
            <person name="Takami H."/>
        </authorList>
    </citation>
    <scope>NUCLEOTIDE SEQUENCE</scope>
    <source>
        <strain evidence="1">Expedition CK06-06</strain>
    </source>
</reference>
<proteinExistence type="predicted"/>